<evidence type="ECO:0008006" key="4">
    <source>
        <dbReference type="Google" id="ProtNLM"/>
    </source>
</evidence>
<feature type="signal peptide" evidence="1">
    <location>
        <begin position="1"/>
        <end position="21"/>
    </location>
</feature>
<dbReference type="EMBL" id="JALNMH010000001">
    <property type="protein sequence ID" value="MCK7592369.1"/>
    <property type="molecule type" value="Genomic_DNA"/>
</dbReference>
<evidence type="ECO:0000313" key="3">
    <source>
        <dbReference type="Proteomes" id="UP001431449"/>
    </source>
</evidence>
<accession>A0ABT0GCV5</accession>
<evidence type="ECO:0000313" key="2">
    <source>
        <dbReference type="EMBL" id="MCK7592369.1"/>
    </source>
</evidence>
<sequence length="168" mass="18150">MKPMLKLLPFALALASAPALADSVRMAAETPYSEDAEISEKVRSECLKLNGQLPAYTREFGAEFGVRVDLLDRIDTAAEGRVLEVEILDAVSMGNAFIGHQKHSRIKGNLYENGQLVASFKGRRNSMGGAFAGYKGSCSVLGRTMKALGKDIAQWLQNPTDGARLGDM</sequence>
<organism evidence="2 3">
    <name type="scientific">Pseudomarimonas salicorniae</name>
    <dbReference type="NCBI Taxonomy" id="2933270"/>
    <lineage>
        <taxon>Bacteria</taxon>
        <taxon>Pseudomonadati</taxon>
        <taxon>Pseudomonadota</taxon>
        <taxon>Gammaproteobacteria</taxon>
        <taxon>Lysobacterales</taxon>
        <taxon>Lysobacteraceae</taxon>
        <taxon>Pseudomarimonas</taxon>
    </lineage>
</organism>
<reference evidence="2" key="1">
    <citation type="submission" date="2022-04" db="EMBL/GenBank/DDBJ databases">
        <title>Lysobacter sp. CAU 1642 isolated from sea sand.</title>
        <authorList>
            <person name="Kim W."/>
        </authorList>
    </citation>
    <scope>NUCLEOTIDE SEQUENCE</scope>
    <source>
        <strain evidence="2">CAU 1642</strain>
    </source>
</reference>
<protein>
    <recommendedName>
        <fullName evidence="4">DUF4410 domain-containing protein</fullName>
    </recommendedName>
</protein>
<keyword evidence="3" id="KW-1185">Reference proteome</keyword>
<feature type="chain" id="PRO_5047174831" description="DUF4410 domain-containing protein" evidence="1">
    <location>
        <begin position="22"/>
        <end position="168"/>
    </location>
</feature>
<gene>
    <name evidence="2" type="ORF">M0G41_01650</name>
</gene>
<name>A0ABT0GCV5_9GAMM</name>
<evidence type="ECO:0000256" key="1">
    <source>
        <dbReference type="SAM" id="SignalP"/>
    </source>
</evidence>
<proteinExistence type="predicted"/>
<dbReference type="RefSeq" id="WP_248204486.1">
    <property type="nucleotide sequence ID" value="NZ_JALNMH010000001.1"/>
</dbReference>
<keyword evidence="1" id="KW-0732">Signal</keyword>
<comment type="caution">
    <text evidence="2">The sequence shown here is derived from an EMBL/GenBank/DDBJ whole genome shotgun (WGS) entry which is preliminary data.</text>
</comment>
<dbReference type="Proteomes" id="UP001431449">
    <property type="component" value="Unassembled WGS sequence"/>
</dbReference>